<dbReference type="EMBL" id="DUJS01000004">
    <property type="protein sequence ID" value="HII70323.1"/>
    <property type="molecule type" value="Genomic_DNA"/>
</dbReference>
<evidence type="ECO:0000313" key="3">
    <source>
        <dbReference type="Proteomes" id="UP000619545"/>
    </source>
</evidence>
<evidence type="ECO:0000313" key="2">
    <source>
        <dbReference type="EMBL" id="HII70323.1"/>
    </source>
</evidence>
<dbReference type="GO" id="GO:0043023">
    <property type="term" value="F:ribosomal large subunit binding"/>
    <property type="evidence" value="ECO:0007669"/>
    <property type="project" value="InterPro"/>
</dbReference>
<dbReference type="InterPro" id="IPR039768">
    <property type="entry name" value="Nmd3"/>
</dbReference>
<dbReference type="OMA" id="CHMCGSY"/>
<dbReference type="GO" id="GO:0005737">
    <property type="term" value="C:cytoplasm"/>
    <property type="evidence" value="ECO:0007669"/>
    <property type="project" value="TreeGrafter"/>
</dbReference>
<evidence type="ECO:0000259" key="1">
    <source>
        <dbReference type="Pfam" id="PF04981"/>
    </source>
</evidence>
<dbReference type="PANTHER" id="PTHR12746">
    <property type="entry name" value="NONSENSE-MEDIATED MRNA DECAY PROTEIN 3"/>
    <property type="match status" value="1"/>
</dbReference>
<dbReference type="Proteomes" id="UP000619545">
    <property type="component" value="Unassembled WGS sequence"/>
</dbReference>
<sequence>MICHRCGREVDTTIDGLCPECYLEEHPMIEVPEGLEVRVCAQCLARHTGLRWEDPPEGVGSIEELLVEYVLRELEENLRTLPDVYVRIKPLEVKGEPGGPGARVLVELLAEGEWEVGGEVLTRKYHLKVPVVFALCDRCMKFRSGYYEAILQVRSLRGKLTEREREEVENFVTEAAASLLERDPMAYISDVEYPEEGIDFYIGSLNAARKLARRLVDAYGGTVGESHKLVGFDRERSKRKYKAAISVRIPHFRKGDILLVDGQPYLVTGLGERCSLRHLISREVVKRKWEELKGVEVLKPEPAVVIEDTPPRVVLERTGETVECYESDVDLHVGQRVYVILLKGVAVVVPEEYL</sequence>
<comment type="caution">
    <text evidence="2">The sequence shown here is derived from an EMBL/GenBank/DDBJ whole genome shotgun (WGS) entry which is preliminary data.</text>
</comment>
<dbReference type="Pfam" id="PF04981">
    <property type="entry name" value="NMD3"/>
    <property type="match status" value="1"/>
</dbReference>
<protein>
    <recommendedName>
        <fullName evidence="1">Nmd3 N-terminal domain-containing protein</fullName>
    </recommendedName>
</protein>
<gene>
    <name evidence="2" type="ORF">HA336_03720</name>
</gene>
<name>A0A832WAQ3_9EURY</name>
<feature type="domain" description="Nmd3 N-terminal" evidence="1">
    <location>
        <begin position="3"/>
        <end position="249"/>
    </location>
</feature>
<reference evidence="2" key="1">
    <citation type="journal article" date="2020" name="bioRxiv">
        <title>A rank-normalized archaeal taxonomy based on genome phylogeny resolves widespread incomplete and uneven classifications.</title>
        <authorList>
            <person name="Rinke C."/>
            <person name="Chuvochina M."/>
            <person name="Mussig A.J."/>
            <person name="Chaumeil P.-A."/>
            <person name="Waite D.W."/>
            <person name="Whitman W.B."/>
            <person name="Parks D.H."/>
            <person name="Hugenholtz P."/>
        </authorList>
    </citation>
    <scope>NUCLEOTIDE SEQUENCE</scope>
    <source>
        <strain evidence="2">UBA8853</strain>
    </source>
</reference>
<dbReference type="AlphaFoldDB" id="A0A832WAQ3"/>
<dbReference type="InterPro" id="IPR007064">
    <property type="entry name" value="Nmd3_N"/>
</dbReference>
<organism evidence="2 3">
    <name type="scientific">Methanopyrus kandleri</name>
    <dbReference type="NCBI Taxonomy" id="2320"/>
    <lineage>
        <taxon>Archaea</taxon>
        <taxon>Methanobacteriati</taxon>
        <taxon>Methanobacteriota</taxon>
        <taxon>Methanomada group</taxon>
        <taxon>Methanopyri</taxon>
        <taxon>Methanopyrales</taxon>
        <taxon>Methanopyraceae</taxon>
        <taxon>Methanopyrus</taxon>
    </lineage>
</organism>
<proteinExistence type="predicted"/>
<dbReference type="PANTHER" id="PTHR12746:SF2">
    <property type="entry name" value="60S RIBOSOMAL EXPORT PROTEIN NMD3"/>
    <property type="match status" value="1"/>
</dbReference>
<accession>A0A832WAQ3</accession>